<dbReference type="GO" id="GO:0016706">
    <property type="term" value="F:2-oxoglutarate-dependent dioxygenase activity"/>
    <property type="evidence" value="ECO:0007669"/>
    <property type="project" value="UniProtKB-ARBA"/>
</dbReference>
<dbReference type="Pfam" id="PF05721">
    <property type="entry name" value="PhyH"/>
    <property type="match status" value="1"/>
</dbReference>
<keyword evidence="3" id="KW-1185">Reference proteome</keyword>
<dbReference type="SUPFAM" id="SSF51197">
    <property type="entry name" value="Clavaminate synthase-like"/>
    <property type="match status" value="1"/>
</dbReference>
<dbReference type="PANTHER" id="PTHR20883">
    <property type="entry name" value="PHYTANOYL-COA DIOXYGENASE DOMAIN CONTAINING 1"/>
    <property type="match status" value="1"/>
</dbReference>
<protein>
    <submittedName>
        <fullName evidence="2">Phytanoyl-CoA dioxygenase family protein</fullName>
    </submittedName>
</protein>
<dbReference type="InterPro" id="IPR008775">
    <property type="entry name" value="Phytyl_CoA_dOase-like"/>
</dbReference>
<comment type="cofactor">
    <cofactor evidence="1">
        <name>Fe(2+)</name>
        <dbReference type="ChEBI" id="CHEBI:29033"/>
    </cofactor>
</comment>
<reference evidence="2 3" key="1">
    <citation type="submission" date="2021-04" db="EMBL/GenBank/DDBJ databases">
        <title>novel species isolated from subtropical streams in China.</title>
        <authorList>
            <person name="Lu H."/>
        </authorList>
    </citation>
    <scope>NUCLEOTIDE SEQUENCE [LARGE SCALE GENOMIC DNA]</scope>
    <source>
        <strain evidence="2 3">BYS107W</strain>
    </source>
</reference>
<gene>
    <name evidence="2" type="ORF">KDM92_13290</name>
</gene>
<evidence type="ECO:0000313" key="2">
    <source>
        <dbReference type="EMBL" id="MBR7747560.1"/>
    </source>
</evidence>
<dbReference type="EMBL" id="JAGSPM010000008">
    <property type="protein sequence ID" value="MBR7747560.1"/>
    <property type="molecule type" value="Genomic_DNA"/>
</dbReference>
<sequence length="269" mass="30306">MHVLLCHLLYLLLYIFDCIMLTSHQIDQFQQQGFLVLPAFTSSEYCQQVLDFAQQQLDVVALPIEYEADTRYPGAPLSRDAEGGQTARRLLQAYARSTLLADWATQANLAQVLTQLLGSGVKMSQVHHNCIMTKQARFSSLTGWHRDSRYWHFQKPELISAWLALRDEKIENGCLLVLPGSHRWQIEPAQLDSAQFLRADVTANQALLKQAISVPLQQGDVLLFSSNLFHAAGCNQTSQTKFSMVFTYRAQDNLPIPNSRSASLPEIAL</sequence>
<dbReference type="PANTHER" id="PTHR20883:SF48">
    <property type="entry name" value="ECTOINE DIOXYGENASE"/>
    <property type="match status" value="1"/>
</dbReference>
<comment type="caution">
    <text evidence="2">The sequence shown here is derived from an EMBL/GenBank/DDBJ whole genome shotgun (WGS) entry which is preliminary data.</text>
</comment>
<keyword evidence="2" id="KW-0223">Dioxygenase</keyword>
<dbReference type="Proteomes" id="UP000680158">
    <property type="component" value="Unassembled WGS sequence"/>
</dbReference>
<organism evidence="2 3">
    <name type="scientific">Undibacterium baiyunense</name>
    <dbReference type="NCBI Taxonomy" id="2828731"/>
    <lineage>
        <taxon>Bacteria</taxon>
        <taxon>Pseudomonadati</taxon>
        <taxon>Pseudomonadota</taxon>
        <taxon>Betaproteobacteria</taxon>
        <taxon>Burkholderiales</taxon>
        <taxon>Oxalobacteraceae</taxon>
        <taxon>Undibacterium</taxon>
    </lineage>
</organism>
<dbReference type="GO" id="GO:0005506">
    <property type="term" value="F:iron ion binding"/>
    <property type="evidence" value="ECO:0007669"/>
    <property type="project" value="UniProtKB-ARBA"/>
</dbReference>
<evidence type="ECO:0000256" key="1">
    <source>
        <dbReference type="ARBA" id="ARBA00001954"/>
    </source>
</evidence>
<dbReference type="AlphaFoldDB" id="A0A941I450"/>
<proteinExistence type="predicted"/>
<keyword evidence="2" id="KW-0560">Oxidoreductase</keyword>
<name>A0A941I450_9BURK</name>
<evidence type="ECO:0000313" key="3">
    <source>
        <dbReference type="Proteomes" id="UP000680158"/>
    </source>
</evidence>
<dbReference type="Gene3D" id="2.60.120.620">
    <property type="entry name" value="q2cbj1_9rhob like domain"/>
    <property type="match status" value="1"/>
</dbReference>
<accession>A0A941I450</accession>